<protein>
    <submittedName>
        <fullName evidence="2">Uncharacterized protein</fullName>
    </submittedName>
</protein>
<evidence type="ECO:0000256" key="1">
    <source>
        <dbReference type="SAM" id="Phobius"/>
    </source>
</evidence>
<feature type="transmembrane region" description="Helical" evidence="1">
    <location>
        <begin position="37"/>
        <end position="55"/>
    </location>
</feature>
<comment type="caution">
    <text evidence="2">The sequence shown here is derived from an EMBL/GenBank/DDBJ whole genome shotgun (WGS) entry which is preliminary data.</text>
</comment>
<sequence length="60" mass="6576">MDRIFLFIGKTFAASVMLFFFVVVFQTVIYGGPARDVAAFISGAGGVSYTSYIAIRNRNT</sequence>
<keyword evidence="1" id="KW-0472">Membrane</keyword>
<name>A0A165XK18_9HYPH</name>
<gene>
    <name evidence="2" type="ORF">PsAD2_02899</name>
</gene>
<dbReference type="PATRIC" id="fig|989403.3.peg.3110"/>
<dbReference type="OrthoDB" id="7870406at2"/>
<organism evidence="2 3">
    <name type="scientific">Pseudovibrio axinellae</name>
    <dbReference type="NCBI Taxonomy" id="989403"/>
    <lineage>
        <taxon>Bacteria</taxon>
        <taxon>Pseudomonadati</taxon>
        <taxon>Pseudomonadota</taxon>
        <taxon>Alphaproteobacteria</taxon>
        <taxon>Hyphomicrobiales</taxon>
        <taxon>Stappiaceae</taxon>
        <taxon>Pseudovibrio</taxon>
    </lineage>
</organism>
<evidence type="ECO:0000313" key="2">
    <source>
        <dbReference type="EMBL" id="KZL17782.1"/>
    </source>
</evidence>
<keyword evidence="1" id="KW-1133">Transmembrane helix</keyword>
<dbReference type="AlphaFoldDB" id="A0A165XK18"/>
<dbReference type="RefSeq" id="WP_068007135.1">
    <property type="nucleotide sequence ID" value="NZ_FOFM01000001.1"/>
</dbReference>
<reference evidence="2 3" key="1">
    <citation type="journal article" date="2016" name="Front. Microbiol.">
        <title>Comparative Genomic Analysis Reveals a Diverse Repertoire of Genes Involved in Prokaryote-Eukaryote Interactions within the Pseudovibrio Genus.</title>
        <authorList>
            <person name="Romano S."/>
            <person name="Fernandez-Guerra A."/>
            <person name="Reen F.J."/>
            <person name="Glockner F.O."/>
            <person name="Crowley S.P."/>
            <person name="O'Sullivan O."/>
            <person name="Cotter P.D."/>
            <person name="Adams C."/>
            <person name="Dobson A.D."/>
            <person name="O'Gara F."/>
        </authorList>
    </citation>
    <scope>NUCLEOTIDE SEQUENCE [LARGE SCALE GENOMIC DNA]</scope>
    <source>
        <strain evidence="2 3">Ad2</strain>
    </source>
</reference>
<evidence type="ECO:0000313" key="3">
    <source>
        <dbReference type="Proteomes" id="UP000076577"/>
    </source>
</evidence>
<feature type="transmembrane region" description="Helical" evidence="1">
    <location>
        <begin position="12"/>
        <end position="31"/>
    </location>
</feature>
<keyword evidence="1" id="KW-0812">Transmembrane</keyword>
<keyword evidence="3" id="KW-1185">Reference proteome</keyword>
<proteinExistence type="predicted"/>
<accession>A0A165XK18</accession>
<dbReference type="EMBL" id="LMCB01000029">
    <property type="protein sequence ID" value="KZL17782.1"/>
    <property type="molecule type" value="Genomic_DNA"/>
</dbReference>
<dbReference type="Proteomes" id="UP000076577">
    <property type="component" value="Unassembled WGS sequence"/>
</dbReference>